<evidence type="ECO:0000313" key="4">
    <source>
        <dbReference type="EMBL" id="XAN19592.1"/>
    </source>
</evidence>
<dbReference type="Gene3D" id="3.90.850.10">
    <property type="entry name" value="Fumarylacetoacetase-like, C-terminal domain"/>
    <property type="match status" value="1"/>
</dbReference>
<dbReference type="GO" id="GO:0046872">
    <property type="term" value="F:metal ion binding"/>
    <property type="evidence" value="ECO:0007669"/>
    <property type="project" value="UniProtKB-KW"/>
</dbReference>
<keyword evidence="2" id="KW-0479">Metal-binding</keyword>
<dbReference type="SUPFAM" id="SSF56529">
    <property type="entry name" value="FAH"/>
    <property type="match status" value="1"/>
</dbReference>
<dbReference type="EMBL" id="CP154792">
    <property type="protein sequence ID" value="XAN19592.1"/>
    <property type="molecule type" value="Genomic_DNA"/>
</dbReference>
<dbReference type="EMBL" id="CP054569">
    <property type="protein sequence ID" value="QKQ46258.1"/>
    <property type="molecule type" value="Genomic_DNA"/>
</dbReference>
<accession>A0A6N0JHJ7</accession>
<comment type="similarity">
    <text evidence="1">Belongs to the FAH family.</text>
</comment>
<dbReference type="GO" id="GO:0016787">
    <property type="term" value="F:hydrolase activity"/>
    <property type="evidence" value="ECO:0007669"/>
    <property type="project" value="UniProtKB-KW"/>
</dbReference>
<gene>
    <name evidence="4" type="ORF">AAIK43_16485</name>
    <name evidence="3" type="ORF">FOC81_05980</name>
</gene>
<protein>
    <submittedName>
        <fullName evidence="3">Fumarylacetoacetate hydrolase family protein</fullName>
    </submittedName>
</protein>
<dbReference type="InterPro" id="IPR051121">
    <property type="entry name" value="FAH"/>
</dbReference>
<keyword evidence="6" id="KW-1185">Reference proteome</keyword>
<evidence type="ECO:0000256" key="1">
    <source>
        <dbReference type="ARBA" id="ARBA00010211"/>
    </source>
</evidence>
<name>A0A6N0JHJ7_ACHDE</name>
<reference evidence="3 5" key="1">
    <citation type="submission" date="2020-05" db="EMBL/GenBank/DDBJ databases">
        <title>FDA dAtabase for Regulatory Grade micrObial Sequences (FDA-ARGOS): Supporting development and validation of Infectious Disease Dx tests.</title>
        <authorList>
            <person name="Sproer C."/>
            <person name="Gronow S."/>
            <person name="Severitt S."/>
            <person name="Schroder I."/>
            <person name="Tallon L."/>
            <person name="Sadzewicz L."/>
            <person name="Zhao X."/>
            <person name="Vavikolanu K."/>
            <person name="Mehta A."/>
            <person name="Aluvathingal J."/>
            <person name="Nadendla S."/>
            <person name="Myers T."/>
            <person name="Yan Y."/>
            <person name="Sichtig H."/>
        </authorList>
    </citation>
    <scope>NUCLEOTIDE SEQUENCE [LARGE SCALE GENOMIC DNA]</scope>
    <source>
        <strain evidence="3 5">FDAARGOS_787</strain>
    </source>
</reference>
<proteinExistence type="inferred from homology"/>
<keyword evidence="3" id="KW-0378">Hydrolase</keyword>
<reference evidence="4 6" key="2">
    <citation type="submission" date="2024-05" db="EMBL/GenBank/DDBJ databases">
        <title>Achromobacter denitrificans. BP1, complete genome.</title>
        <authorList>
            <person name="Zhang B."/>
        </authorList>
    </citation>
    <scope>NUCLEOTIDE SEQUENCE [LARGE SCALE GENOMIC DNA]</scope>
    <source>
        <strain evidence="4 6">BP1</strain>
    </source>
</reference>
<dbReference type="PANTHER" id="PTHR42796:SF7">
    <property type="entry name" value="2-DEHYDRO-3-DEOXY-D-ARABINONATE DEHYDRATASE"/>
    <property type="match status" value="1"/>
</dbReference>
<dbReference type="PANTHER" id="PTHR42796">
    <property type="entry name" value="FUMARYLACETOACETATE HYDROLASE DOMAIN-CONTAINING PROTEIN 2A-RELATED"/>
    <property type="match status" value="1"/>
</dbReference>
<evidence type="ECO:0000313" key="3">
    <source>
        <dbReference type="EMBL" id="QKQ46258.1"/>
    </source>
</evidence>
<dbReference type="AlphaFoldDB" id="A0A6N0JHJ7"/>
<dbReference type="Proteomes" id="UP001446337">
    <property type="component" value="Chromosome"/>
</dbReference>
<sequence>MNTEKFVIERTLPEDLAAAALVGRVWRPGGVDGSVEGPCVVAVRDGRLVDLSAQAPTLSALLERDDRLALAASAPGADLGPVADWLESSLRHGGDPRHPHLLAPCDLQVVKAAGVTFAASMLERVIEEQARGEPAKAHAIRASMTAIVGEDLSAIEPGSDEALKLKEMLSGQGLWSQYLEVGIGPDAEVFTKAAPLSSVGHCTAVGLHPASHWNNPEPEIVLAVNSRGEIVGAALGNDVNLRDFEGRSALLLGKAKDNNASCAIGPFVRLLDGNFTLGDIASADVQMTVSGTDGFVLQGSSSMQCISRSPESLVKHAMGSHHQYPDGMFLFCGTMFAPTEDRGAPGAGFTHRVDDEVRIYSARLGGLFNRVGLSDRLPAWTFGIGALMRNLAARKLI</sequence>
<evidence type="ECO:0000256" key="2">
    <source>
        <dbReference type="ARBA" id="ARBA00022723"/>
    </source>
</evidence>
<dbReference type="InterPro" id="IPR036663">
    <property type="entry name" value="Fumarylacetoacetase_C_sf"/>
</dbReference>
<evidence type="ECO:0000313" key="5">
    <source>
        <dbReference type="Proteomes" id="UP000509782"/>
    </source>
</evidence>
<organism evidence="3 5">
    <name type="scientific">Achromobacter denitrificans</name>
    <name type="common">Alcaligenes denitrificans</name>
    <dbReference type="NCBI Taxonomy" id="32002"/>
    <lineage>
        <taxon>Bacteria</taxon>
        <taxon>Pseudomonadati</taxon>
        <taxon>Pseudomonadota</taxon>
        <taxon>Betaproteobacteria</taxon>
        <taxon>Burkholderiales</taxon>
        <taxon>Alcaligenaceae</taxon>
        <taxon>Achromobacter</taxon>
    </lineage>
</organism>
<dbReference type="Proteomes" id="UP000509782">
    <property type="component" value="Chromosome"/>
</dbReference>
<evidence type="ECO:0000313" key="6">
    <source>
        <dbReference type="Proteomes" id="UP001446337"/>
    </source>
</evidence>
<dbReference type="RefSeq" id="WP_174715918.1">
    <property type="nucleotide sequence ID" value="NZ_BLWG01000781.1"/>
</dbReference>